<keyword evidence="3" id="KW-1185">Reference proteome</keyword>
<dbReference type="InterPro" id="IPR036097">
    <property type="entry name" value="HisK_dim/P_sf"/>
</dbReference>
<evidence type="ECO:0000313" key="3">
    <source>
        <dbReference type="Proteomes" id="UP001500067"/>
    </source>
</evidence>
<dbReference type="SUPFAM" id="SSF47384">
    <property type="entry name" value="Homodimeric domain of signal transducing histidine kinase"/>
    <property type="match status" value="1"/>
</dbReference>
<feature type="domain" description="PAC" evidence="1">
    <location>
        <begin position="85"/>
        <end position="140"/>
    </location>
</feature>
<evidence type="ECO:0000313" key="2">
    <source>
        <dbReference type="EMBL" id="GAA4467053.1"/>
    </source>
</evidence>
<protein>
    <recommendedName>
        <fullName evidence="1">PAC domain-containing protein</fullName>
    </recommendedName>
</protein>
<dbReference type="NCBIfam" id="TIGR00229">
    <property type="entry name" value="sensory_box"/>
    <property type="match status" value="1"/>
</dbReference>
<dbReference type="EMBL" id="BAABFA010000015">
    <property type="protein sequence ID" value="GAA4467053.1"/>
    <property type="molecule type" value="Genomic_DNA"/>
</dbReference>
<dbReference type="InterPro" id="IPR035965">
    <property type="entry name" value="PAS-like_dom_sf"/>
</dbReference>
<comment type="caution">
    <text evidence="2">The sequence shown here is derived from an EMBL/GenBank/DDBJ whole genome shotgun (WGS) entry which is preliminary data.</text>
</comment>
<accession>A0ABP8NKI3</accession>
<dbReference type="Pfam" id="PF08448">
    <property type="entry name" value="PAS_4"/>
    <property type="match status" value="1"/>
</dbReference>
<proteinExistence type="predicted"/>
<dbReference type="Gene3D" id="3.30.450.20">
    <property type="entry name" value="PAS domain"/>
    <property type="match status" value="1"/>
</dbReference>
<dbReference type="RefSeq" id="WP_345083124.1">
    <property type="nucleotide sequence ID" value="NZ_BAABFA010000015.1"/>
</dbReference>
<organism evidence="2 3">
    <name type="scientific">Nemorincola caseinilytica</name>
    <dbReference type="NCBI Taxonomy" id="2054315"/>
    <lineage>
        <taxon>Bacteria</taxon>
        <taxon>Pseudomonadati</taxon>
        <taxon>Bacteroidota</taxon>
        <taxon>Chitinophagia</taxon>
        <taxon>Chitinophagales</taxon>
        <taxon>Chitinophagaceae</taxon>
        <taxon>Nemorincola</taxon>
    </lineage>
</organism>
<dbReference type="InterPro" id="IPR013656">
    <property type="entry name" value="PAS_4"/>
</dbReference>
<evidence type="ECO:0000259" key="1">
    <source>
        <dbReference type="PROSITE" id="PS50113"/>
    </source>
</evidence>
<reference evidence="3" key="1">
    <citation type="journal article" date="2019" name="Int. J. Syst. Evol. Microbiol.">
        <title>The Global Catalogue of Microorganisms (GCM) 10K type strain sequencing project: providing services to taxonomists for standard genome sequencing and annotation.</title>
        <authorList>
            <consortium name="The Broad Institute Genomics Platform"/>
            <consortium name="The Broad Institute Genome Sequencing Center for Infectious Disease"/>
            <person name="Wu L."/>
            <person name="Ma J."/>
        </authorList>
    </citation>
    <scope>NUCLEOTIDE SEQUENCE [LARGE SCALE GENOMIC DNA]</scope>
    <source>
        <strain evidence="3">JCM 32105</strain>
    </source>
</reference>
<dbReference type="PROSITE" id="PS50113">
    <property type="entry name" value="PAC"/>
    <property type="match status" value="1"/>
</dbReference>
<dbReference type="SUPFAM" id="SSF55785">
    <property type="entry name" value="PYP-like sensor domain (PAS domain)"/>
    <property type="match status" value="1"/>
</dbReference>
<dbReference type="InterPro" id="IPR000700">
    <property type="entry name" value="PAS-assoc_C"/>
</dbReference>
<dbReference type="Proteomes" id="UP001500067">
    <property type="component" value="Unassembled WGS sequence"/>
</dbReference>
<name>A0ABP8NKI3_9BACT</name>
<sequence>MNNENHDIAPIAIDEQNLRALINNTDDPLWLVDVHHNVLECNEAFRTWVHHFTGRHISKGDNVLLNGEHKIYNDKFEMCYKLALSGSNFRTVEDMVINGVQHYTSVTFKPVIDSSGRVTAVSCFARDITEHRKHLFRIEQQNAALREIAFIESHRIRGPVATILGLEQLYNYTDLSDPMNKEIMDGIKKMGLDLDVIIRQVVKMSNEIGV</sequence>
<dbReference type="InterPro" id="IPR000014">
    <property type="entry name" value="PAS"/>
</dbReference>
<gene>
    <name evidence="2" type="ORF">GCM10023093_22190</name>
</gene>